<feature type="non-terminal residue" evidence="1">
    <location>
        <position position="1"/>
    </location>
</feature>
<evidence type="ECO:0000313" key="1">
    <source>
        <dbReference type="EMBL" id="RDX96667.1"/>
    </source>
</evidence>
<dbReference type="GO" id="GO:0003676">
    <property type="term" value="F:nucleic acid binding"/>
    <property type="evidence" value="ECO:0007669"/>
    <property type="project" value="InterPro"/>
</dbReference>
<dbReference type="Gene3D" id="3.30.420.10">
    <property type="entry name" value="Ribonuclease H-like superfamily/Ribonuclease H"/>
    <property type="match status" value="1"/>
</dbReference>
<dbReference type="STRING" id="157652.A0A371H1I8"/>
<dbReference type="AlphaFoldDB" id="A0A371H1I8"/>
<gene>
    <name evidence="1" type="ORF">CR513_20641</name>
</gene>
<proteinExistence type="predicted"/>
<dbReference type="InterPro" id="IPR012337">
    <property type="entry name" value="RNaseH-like_sf"/>
</dbReference>
<dbReference type="PANTHER" id="PTHR35046">
    <property type="entry name" value="ZINC KNUCKLE (CCHC-TYPE) FAMILY PROTEIN"/>
    <property type="match status" value="1"/>
</dbReference>
<organism evidence="1 2">
    <name type="scientific">Mucuna pruriens</name>
    <name type="common">Velvet bean</name>
    <name type="synonym">Dolichos pruriens</name>
    <dbReference type="NCBI Taxonomy" id="157652"/>
    <lineage>
        <taxon>Eukaryota</taxon>
        <taxon>Viridiplantae</taxon>
        <taxon>Streptophyta</taxon>
        <taxon>Embryophyta</taxon>
        <taxon>Tracheophyta</taxon>
        <taxon>Spermatophyta</taxon>
        <taxon>Magnoliopsida</taxon>
        <taxon>eudicotyledons</taxon>
        <taxon>Gunneridae</taxon>
        <taxon>Pentapetalae</taxon>
        <taxon>rosids</taxon>
        <taxon>fabids</taxon>
        <taxon>Fabales</taxon>
        <taxon>Fabaceae</taxon>
        <taxon>Papilionoideae</taxon>
        <taxon>50 kb inversion clade</taxon>
        <taxon>NPAAA clade</taxon>
        <taxon>indigoferoid/millettioid clade</taxon>
        <taxon>Phaseoleae</taxon>
        <taxon>Mucuna</taxon>
    </lineage>
</organism>
<reference evidence="1" key="1">
    <citation type="submission" date="2018-05" db="EMBL/GenBank/DDBJ databases">
        <title>Draft genome of Mucuna pruriens seed.</title>
        <authorList>
            <person name="Nnadi N.E."/>
            <person name="Vos R."/>
            <person name="Hasami M.H."/>
            <person name="Devisetty U.K."/>
            <person name="Aguiy J.C."/>
        </authorList>
    </citation>
    <scope>NUCLEOTIDE SEQUENCE [LARGE SCALE GENOMIC DNA]</scope>
    <source>
        <strain evidence="1">JCA_2017</strain>
    </source>
</reference>
<dbReference type="SUPFAM" id="SSF53098">
    <property type="entry name" value="Ribonuclease H-like"/>
    <property type="match status" value="1"/>
</dbReference>
<evidence type="ECO:0000313" key="2">
    <source>
        <dbReference type="Proteomes" id="UP000257109"/>
    </source>
</evidence>
<dbReference type="PANTHER" id="PTHR35046:SF9">
    <property type="entry name" value="RNA-DIRECTED DNA POLYMERASE"/>
    <property type="match status" value="1"/>
</dbReference>
<sequence>MENIMVNALSWRHMLIAMLEMELLGFKTCIWMIMTSNRQEGFLFREKNYVCPRAPTKNISVDFVVGLPRTLKGRTSIFVMKSDDACQMANLFFGEVTFWHKLVTKLMFCITWHRQTKGQTKVVNKMLSQLLRCFVGRNLKSWEIWLPHIEFSYNRVDNETTSNSFFKLVCRGNPLSPLDLIPLFVLSKADLECLSKASMVRLHKQVRVFMKKQGKRYVDRVNSDKEGRTFTEGDLGWVHLQKERFRHLRKS</sequence>
<comment type="caution">
    <text evidence="1">The sequence shown here is derived from an EMBL/GenBank/DDBJ whole genome shotgun (WGS) entry which is preliminary data.</text>
</comment>
<protein>
    <submittedName>
        <fullName evidence="1">Uncharacterized protein</fullName>
    </submittedName>
</protein>
<dbReference type="Proteomes" id="UP000257109">
    <property type="component" value="Unassembled WGS sequence"/>
</dbReference>
<accession>A0A371H1I8</accession>
<dbReference type="EMBL" id="QJKJ01003836">
    <property type="protein sequence ID" value="RDX96667.1"/>
    <property type="molecule type" value="Genomic_DNA"/>
</dbReference>
<dbReference type="OrthoDB" id="407598at2759"/>
<name>A0A371H1I8_MUCPR</name>
<dbReference type="InterPro" id="IPR036397">
    <property type="entry name" value="RNaseH_sf"/>
</dbReference>
<keyword evidence="2" id="KW-1185">Reference proteome</keyword>